<dbReference type="EMBL" id="GGEC01058266">
    <property type="protein sequence ID" value="MBX38750.1"/>
    <property type="molecule type" value="Transcribed_RNA"/>
</dbReference>
<name>A0A2P2N8G8_RHIMU</name>
<feature type="region of interest" description="Disordered" evidence="1">
    <location>
        <begin position="1"/>
        <end position="22"/>
    </location>
</feature>
<evidence type="ECO:0000313" key="2">
    <source>
        <dbReference type="EMBL" id="MBX38750.1"/>
    </source>
</evidence>
<organism evidence="2">
    <name type="scientific">Rhizophora mucronata</name>
    <name type="common">Asiatic mangrove</name>
    <dbReference type="NCBI Taxonomy" id="61149"/>
    <lineage>
        <taxon>Eukaryota</taxon>
        <taxon>Viridiplantae</taxon>
        <taxon>Streptophyta</taxon>
        <taxon>Embryophyta</taxon>
        <taxon>Tracheophyta</taxon>
        <taxon>Spermatophyta</taxon>
        <taxon>Magnoliopsida</taxon>
        <taxon>eudicotyledons</taxon>
        <taxon>Gunneridae</taxon>
        <taxon>Pentapetalae</taxon>
        <taxon>rosids</taxon>
        <taxon>fabids</taxon>
        <taxon>Malpighiales</taxon>
        <taxon>Rhizophoraceae</taxon>
        <taxon>Rhizophora</taxon>
    </lineage>
</organism>
<evidence type="ECO:0000256" key="1">
    <source>
        <dbReference type="SAM" id="MobiDB-lite"/>
    </source>
</evidence>
<sequence>MLKMTTGATKMNDKIKETERLN</sequence>
<proteinExistence type="predicted"/>
<feature type="compositionally biased region" description="Basic and acidic residues" evidence="1">
    <location>
        <begin position="11"/>
        <end position="22"/>
    </location>
</feature>
<dbReference type="AlphaFoldDB" id="A0A2P2N8G8"/>
<protein>
    <submittedName>
        <fullName evidence="2">Uncharacterized protein</fullName>
    </submittedName>
</protein>
<reference evidence="2" key="1">
    <citation type="submission" date="2018-02" db="EMBL/GenBank/DDBJ databases">
        <title>Rhizophora mucronata_Transcriptome.</title>
        <authorList>
            <person name="Meera S.P."/>
            <person name="Sreeshan A."/>
            <person name="Augustine A."/>
        </authorList>
    </citation>
    <scope>NUCLEOTIDE SEQUENCE</scope>
    <source>
        <tissue evidence="2">Leaf</tissue>
    </source>
</reference>
<accession>A0A2P2N8G8</accession>